<accession>A0A9Q1Q4J6</accession>
<proteinExistence type="predicted"/>
<organism evidence="2 3">
    <name type="scientific">Carnegiea gigantea</name>
    <dbReference type="NCBI Taxonomy" id="171969"/>
    <lineage>
        <taxon>Eukaryota</taxon>
        <taxon>Viridiplantae</taxon>
        <taxon>Streptophyta</taxon>
        <taxon>Embryophyta</taxon>
        <taxon>Tracheophyta</taxon>
        <taxon>Spermatophyta</taxon>
        <taxon>Magnoliopsida</taxon>
        <taxon>eudicotyledons</taxon>
        <taxon>Gunneridae</taxon>
        <taxon>Pentapetalae</taxon>
        <taxon>Caryophyllales</taxon>
        <taxon>Cactineae</taxon>
        <taxon>Cactaceae</taxon>
        <taxon>Cactoideae</taxon>
        <taxon>Echinocereeae</taxon>
        <taxon>Carnegiea</taxon>
    </lineage>
</organism>
<feature type="region of interest" description="Disordered" evidence="1">
    <location>
        <begin position="1"/>
        <end position="21"/>
    </location>
</feature>
<reference evidence="2" key="1">
    <citation type="submission" date="2022-04" db="EMBL/GenBank/DDBJ databases">
        <title>Carnegiea gigantea Genome sequencing and assembly v2.</title>
        <authorList>
            <person name="Copetti D."/>
            <person name="Sanderson M.J."/>
            <person name="Burquez A."/>
            <person name="Wojciechowski M.F."/>
        </authorList>
    </citation>
    <scope>NUCLEOTIDE SEQUENCE</scope>
    <source>
        <strain evidence="2">SGP5-SGP5p</strain>
        <tissue evidence="2">Aerial part</tissue>
    </source>
</reference>
<evidence type="ECO:0000313" key="3">
    <source>
        <dbReference type="Proteomes" id="UP001153076"/>
    </source>
</evidence>
<name>A0A9Q1Q4J6_9CARY</name>
<keyword evidence="3" id="KW-1185">Reference proteome</keyword>
<comment type="caution">
    <text evidence="2">The sequence shown here is derived from an EMBL/GenBank/DDBJ whole genome shotgun (WGS) entry which is preliminary data.</text>
</comment>
<dbReference type="EMBL" id="JAKOGI010000987">
    <property type="protein sequence ID" value="KAJ8428625.1"/>
    <property type="molecule type" value="Genomic_DNA"/>
</dbReference>
<dbReference type="Proteomes" id="UP001153076">
    <property type="component" value="Unassembled WGS sequence"/>
</dbReference>
<gene>
    <name evidence="2" type="ORF">Cgig2_015743</name>
</gene>
<protein>
    <submittedName>
        <fullName evidence="2">Uncharacterized protein</fullName>
    </submittedName>
</protein>
<dbReference type="AlphaFoldDB" id="A0A9Q1Q4J6"/>
<evidence type="ECO:0000256" key="1">
    <source>
        <dbReference type="SAM" id="MobiDB-lite"/>
    </source>
</evidence>
<evidence type="ECO:0000313" key="2">
    <source>
        <dbReference type="EMBL" id="KAJ8428625.1"/>
    </source>
</evidence>
<sequence>MKDIWRPSQGGKNEANADFTSQEAKVRAVEQSNAKNCSDKPAVEVTSSLELPLTTLSCPWTTLLRSGRHLARDSLKSTLMGSSLVNREKVRELWVEIRVVASDFLMYNRQRFQGAEFGEAYLCFEMCMGYGLHEDHRRRRLFQSHFEAAVQELS</sequence>